<evidence type="ECO:0000313" key="4">
    <source>
        <dbReference type="EMBL" id="NXE49437.1"/>
    </source>
</evidence>
<keyword evidence="1" id="KW-0009">Actin-binding</keyword>
<feature type="region of interest" description="Disordered" evidence="2">
    <location>
        <begin position="287"/>
        <end position="326"/>
    </location>
</feature>
<dbReference type="GO" id="GO:0016324">
    <property type="term" value="C:apical plasma membrane"/>
    <property type="evidence" value="ECO:0007669"/>
    <property type="project" value="TreeGrafter"/>
</dbReference>
<dbReference type="PROSITE" id="PS51306">
    <property type="entry name" value="ASD1"/>
    <property type="match status" value="1"/>
</dbReference>
<dbReference type="PANTHER" id="PTHR15012:SF37">
    <property type="entry name" value="PROTEIN SHROOM1"/>
    <property type="match status" value="1"/>
</dbReference>
<sequence>LQKHLERRVQDDLASKQINRQTTPLLYYLSGEKATNTLHQRKHTQHQEDLRSSPKKFSASNYSASARSVDIQRESNQLQKTKHNLRCFADDLNEADDVILGSPGSSVDESFKNDYREQLKVAQKKVLRETSFKRKDLQMSLPIRLRKKPSKRPSIEHLRSLSLSSANEDAKLASCPPPPHLQPVENFSKDEEIKRTQMGRIGGRKRVTKEQKKLCFSEPEKLNQLEDRDVSWSQVRDEITEQDIAAAGRKTPENRGRALSSSGISKTELKQIQHTALIEYMERKISQRPGSSQHTPLHNPPLQKRPSYPKWPSGKISNPNESRKMQNDEVFCRVFSEEEFPDVFPPLAFTAPLSLTSRC</sequence>
<dbReference type="PANTHER" id="PTHR15012">
    <property type="entry name" value="APICAL PROTEIN/SHROOM-RELATED"/>
    <property type="match status" value="1"/>
</dbReference>
<dbReference type="GO" id="GO:0007015">
    <property type="term" value="P:actin filament organization"/>
    <property type="evidence" value="ECO:0007669"/>
    <property type="project" value="TreeGrafter"/>
</dbReference>
<feature type="region of interest" description="Disordered" evidence="2">
    <location>
        <begin position="39"/>
        <end position="70"/>
    </location>
</feature>
<evidence type="ECO:0000256" key="1">
    <source>
        <dbReference type="PROSITE-ProRule" id="PRU00637"/>
    </source>
</evidence>
<feature type="domain" description="ASD1" evidence="3">
    <location>
        <begin position="119"/>
        <end position="226"/>
    </location>
</feature>
<gene>
    <name evidence="4" type="primary">Shroom1_1</name>
    <name evidence="4" type="ORF">CASCAS_R13222</name>
</gene>
<accession>A0A7K8N837</accession>
<evidence type="ECO:0000259" key="3">
    <source>
        <dbReference type="PROSITE" id="PS51306"/>
    </source>
</evidence>
<name>A0A7K8N837_CASCA</name>
<dbReference type="Proteomes" id="UP000524187">
    <property type="component" value="Unassembled WGS sequence"/>
</dbReference>
<feature type="region of interest" description="Disordered" evidence="2">
    <location>
        <begin position="168"/>
        <end position="193"/>
    </location>
</feature>
<evidence type="ECO:0000313" key="5">
    <source>
        <dbReference type="Proteomes" id="UP000524187"/>
    </source>
</evidence>
<dbReference type="InterPro" id="IPR014800">
    <property type="entry name" value="ASD1_dom"/>
</dbReference>
<keyword evidence="5" id="KW-1185">Reference proteome</keyword>
<dbReference type="InterPro" id="IPR027685">
    <property type="entry name" value="Shroom_fam"/>
</dbReference>
<comment type="caution">
    <text evidence="4">The sequence shown here is derived from an EMBL/GenBank/DDBJ whole genome shotgun (WGS) entry which is preliminary data.</text>
</comment>
<feature type="non-terminal residue" evidence="4">
    <location>
        <position position="1"/>
    </location>
</feature>
<dbReference type="GO" id="GO:0030864">
    <property type="term" value="C:cortical actin cytoskeleton"/>
    <property type="evidence" value="ECO:0007669"/>
    <property type="project" value="TreeGrafter"/>
</dbReference>
<proteinExistence type="predicted"/>
<protein>
    <submittedName>
        <fullName evidence="4">SHRM1 protein</fullName>
    </submittedName>
</protein>
<dbReference type="AlphaFoldDB" id="A0A7K8N837"/>
<feature type="region of interest" description="Disordered" evidence="2">
    <location>
        <begin position="243"/>
        <end position="265"/>
    </location>
</feature>
<dbReference type="GO" id="GO:0051015">
    <property type="term" value="F:actin filament binding"/>
    <property type="evidence" value="ECO:0007669"/>
    <property type="project" value="InterPro"/>
</dbReference>
<evidence type="ECO:0000256" key="2">
    <source>
        <dbReference type="SAM" id="MobiDB-lite"/>
    </source>
</evidence>
<dbReference type="EMBL" id="VWPT01000053">
    <property type="protein sequence ID" value="NXE49437.1"/>
    <property type="molecule type" value="Genomic_DNA"/>
</dbReference>
<reference evidence="4 5" key="1">
    <citation type="submission" date="2019-09" db="EMBL/GenBank/DDBJ databases">
        <title>Bird 10,000 Genomes (B10K) Project - Family phase.</title>
        <authorList>
            <person name="Zhang G."/>
        </authorList>
    </citation>
    <scope>NUCLEOTIDE SEQUENCE [LARGE SCALE GENOMIC DNA]</scope>
    <source>
        <strain evidence="4">B10K-LSUMZ-50683</strain>
        <tissue evidence="4">Muscle</tissue>
    </source>
</reference>
<dbReference type="GO" id="GO:0043296">
    <property type="term" value="C:apical junction complex"/>
    <property type="evidence" value="ECO:0007669"/>
    <property type="project" value="TreeGrafter"/>
</dbReference>
<dbReference type="GO" id="GO:0005912">
    <property type="term" value="C:adherens junction"/>
    <property type="evidence" value="ECO:0007669"/>
    <property type="project" value="TreeGrafter"/>
</dbReference>
<organism evidence="4 5">
    <name type="scientific">Casuarius casuarius</name>
    <name type="common">Southern cassowary</name>
    <name type="synonym">Struthio casuarius</name>
    <dbReference type="NCBI Taxonomy" id="8787"/>
    <lineage>
        <taxon>Eukaryota</taxon>
        <taxon>Metazoa</taxon>
        <taxon>Chordata</taxon>
        <taxon>Craniata</taxon>
        <taxon>Vertebrata</taxon>
        <taxon>Euteleostomi</taxon>
        <taxon>Archelosauria</taxon>
        <taxon>Archosauria</taxon>
        <taxon>Dinosauria</taxon>
        <taxon>Saurischia</taxon>
        <taxon>Theropoda</taxon>
        <taxon>Coelurosauria</taxon>
        <taxon>Aves</taxon>
        <taxon>Palaeognathae</taxon>
        <taxon>Casuariiformes</taxon>
        <taxon>Casuariidae</taxon>
        <taxon>Casuarius</taxon>
    </lineage>
</organism>
<dbReference type="Pfam" id="PF08688">
    <property type="entry name" value="ASD1"/>
    <property type="match status" value="1"/>
</dbReference>
<feature type="non-terminal residue" evidence="4">
    <location>
        <position position="359"/>
    </location>
</feature>